<dbReference type="GO" id="GO:0008476">
    <property type="term" value="F:protein-tyrosine sulfotransferase activity"/>
    <property type="evidence" value="ECO:0007669"/>
    <property type="project" value="InterPro"/>
</dbReference>
<gene>
    <name evidence="3" type="ORF">J4573_12565</name>
</gene>
<evidence type="ECO:0000313" key="4">
    <source>
        <dbReference type="Proteomes" id="UP000669179"/>
    </source>
</evidence>
<dbReference type="RefSeq" id="WP_208255561.1">
    <property type="nucleotide sequence ID" value="NZ_JAGEOJ010000004.1"/>
</dbReference>
<dbReference type="Gene3D" id="3.40.50.300">
    <property type="entry name" value="P-loop containing nucleotide triphosphate hydrolases"/>
    <property type="match status" value="1"/>
</dbReference>
<name>A0A939PDY8_9ACTN</name>
<dbReference type="PANTHER" id="PTHR12788:SF10">
    <property type="entry name" value="PROTEIN-TYROSINE SULFOTRANSFERASE"/>
    <property type="match status" value="1"/>
</dbReference>
<dbReference type="Proteomes" id="UP000669179">
    <property type="component" value="Unassembled WGS sequence"/>
</dbReference>
<keyword evidence="4" id="KW-1185">Reference proteome</keyword>
<sequence length="344" mass="39655">MTLKSPRPVFIIGCPRSGTTLLQQMLDSHPRVALPAETRFTLTSYQARCTFGDLREADNRRRLGEWITRRGQTKFDTMGLDPDAIVERIVAGPPTIGSAVETVFRSYASAHGKARWGDKRPSYFRKVPLLLRMFPDAQFVHLIRDGRDAVASLRSMPWYGGDLYTAALTWREAIDTGRRLARSFGPDTYFEFQYEHLVADPERELRRLCAFLGEDYDPGMTEPHHVARRTIPPERLWHLRTLEKVNSDRVGTWNDRFEPWELGLVETVLTAGLSDYGYALSGAPEPTAAQLARFYRAAARRWRNQRRHATSEWLRRRREPNPVESLLAGSHERARRPDRRARSH</sequence>
<feature type="compositionally biased region" description="Basic residues" evidence="2">
    <location>
        <begin position="333"/>
        <end position="344"/>
    </location>
</feature>
<dbReference type="Pfam" id="PF13469">
    <property type="entry name" value="Sulfotransfer_3"/>
    <property type="match status" value="1"/>
</dbReference>
<protein>
    <submittedName>
        <fullName evidence="3">Sulfotransferase</fullName>
    </submittedName>
</protein>
<evidence type="ECO:0000256" key="2">
    <source>
        <dbReference type="SAM" id="MobiDB-lite"/>
    </source>
</evidence>
<feature type="region of interest" description="Disordered" evidence="2">
    <location>
        <begin position="324"/>
        <end position="344"/>
    </location>
</feature>
<proteinExistence type="predicted"/>
<dbReference type="PANTHER" id="PTHR12788">
    <property type="entry name" value="PROTEIN-TYROSINE SULFOTRANSFERASE 2"/>
    <property type="match status" value="1"/>
</dbReference>
<evidence type="ECO:0000313" key="3">
    <source>
        <dbReference type="EMBL" id="MBO2447929.1"/>
    </source>
</evidence>
<dbReference type="EMBL" id="JAGEOJ010000004">
    <property type="protein sequence ID" value="MBO2447929.1"/>
    <property type="molecule type" value="Genomic_DNA"/>
</dbReference>
<dbReference type="AlphaFoldDB" id="A0A939PDY8"/>
<dbReference type="SUPFAM" id="SSF52540">
    <property type="entry name" value="P-loop containing nucleoside triphosphate hydrolases"/>
    <property type="match status" value="1"/>
</dbReference>
<dbReference type="InterPro" id="IPR027417">
    <property type="entry name" value="P-loop_NTPase"/>
</dbReference>
<comment type="caution">
    <text evidence="3">The sequence shown here is derived from an EMBL/GenBank/DDBJ whole genome shotgun (WGS) entry which is preliminary data.</text>
</comment>
<organism evidence="3 4">
    <name type="scientific">Actinomadura barringtoniae</name>
    <dbReference type="NCBI Taxonomy" id="1427535"/>
    <lineage>
        <taxon>Bacteria</taxon>
        <taxon>Bacillati</taxon>
        <taxon>Actinomycetota</taxon>
        <taxon>Actinomycetes</taxon>
        <taxon>Streptosporangiales</taxon>
        <taxon>Thermomonosporaceae</taxon>
        <taxon>Actinomadura</taxon>
    </lineage>
</organism>
<accession>A0A939PDY8</accession>
<reference evidence="3" key="1">
    <citation type="submission" date="2021-03" db="EMBL/GenBank/DDBJ databases">
        <authorList>
            <person name="Kanchanasin P."/>
            <person name="Saeng-In P."/>
            <person name="Phongsopitanun W."/>
            <person name="Yuki M."/>
            <person name="Kudo T."/>
            <person name="Ohkuma M."/>
            <person name="Tanasupawat S."/>
        </authorList>
    </citation>
    <scope>NUCLEOTIDE SEQUENCE</scope>
    <source>
        <strain evidence="3">GKU 128</strain>
    </source>
</reference>
<evidence type="ECO:0000256" key="1">
    <source>
        <dbReference type="ARBA" id="ARBA00022679"/>
    </source>
</evidence>
<dbReference type="InterPro" id="IPR026634">
    <property type="entry name" value="TPST-like"/>
</dbReference>
<keyword evidence="1" id="KW-0808">Transferase</keyword>